<evidence type="ECO:0000256" key="8">
    <source>
        <dbReference type="ARBA" id="ARBA00034120"/>
    </source>
</evidence>
<keyword evidence="6" id="KW-0695">RNA-directed DNA polymerase</keyword>
<dbReference type="CDD" id="cd03487">
    <property type="entry name" value="RT_Bac_retron_II"/>
    <property type="match status" value="1"/>
</dbReference>
<dbReference type="GO" id="GO:0003723">
    <property type="term" value="F:RNA binding"/>
    <property type="evidence" value="ECO:0007669"/>
    <property type="project" value="InterPro"/>
</dbReference>
<comment type="similarity">
    <text evidence="8">Belongs to the bacterial reverse transcriptase family.</text>
</comment>
<protein>
    <recommendedName>
        <fullName evidence="1">RNA-directed DNA polymerase</fullName>
        <ecNumber evidence="1">2.7.7.49</ecNumber>
    </recommendedName>
</protein>
<keyword evidence="13" id="KW-1185">Reference proteome</keyword>
<keyword evidence="10" id="KW-0732">Signal</keyword>
<gene>
    <name evidence="12" type="ORF">C1280_12290</name>
</gene>
<dbReference type="InterPro" id="IPR016024">
    <property type="entry name" value="ARM-type_fold"/>
</dbReference>
<dbReference type="GO" id="GO:0046872">
    <property type="term" value="F:metal ion binding"/>
    <property type="evidence" value="ECO:0007669"/>
    <property type="project" value="UniProtKB-KW"/>
</dbReference>
<evidence type="ECO:0000256" key="7">
    <source>
        <dbReference type="ARBA" id="ARBA00023118"/>
    </source>
</evidence>
<evidence type="ECO:0000259" key="11">
    <source>
        <dbReference type="PROSITE" id="PS50878"/>
    </source>
</evidence>
<evidence type="ECO:0000256" key="5">
    <source>
        <dbReference type="ARBA" id="ARBA00022842"/>
    </source>
</evidence>
<proteinExistence type="inferred from homology"/>
<dbReference type="InterPro" id="IPR000477">
    <property type="entry name" value="RT_dom"/>
</dbReference>
<keyword evidence="2" id="KW-0808">Transferase</keyword>
<dbReference type="RefSeq" id="WP_010042545.1">
    <property type="nucleotide sequence ID" value="NZ_CP025958.1"/>
</dbReference>
<name>A0A2Z3H9D7_9BACT</name>
<dbReference type="PRINTS" id="PR00866">
    <property type="entry name" value="RNADNAPOLMS"/>
</dbReference>
<evidence type="ECO:0000313" key="13">
    <source>
        <dbReference type="Proteomes" id="UP000245802"/>
    </source>
</evidence>
<dbReference type="PANTHER" id="PTHR34047:SF7">
    <property type="entry name" value="RNA-DIRECTED DNA POLYMERASE"/>
    <property type="match status" value="1"/>
</dbReference>
<dbReference type="EMBL" id="CP025958">
    <property type="protein sequence ID" value="AWM37690.1"/>
    <property type="molecule type" value="Genomic_DNA"/>
</dbReference>
<dbReference type="GO" id="GO:0003964">
    <property type="term" value="F:RNA-directed DNA polymerase activity"/>
    <property type="evidence" value="ECO:0007669"/>
    <property type="project" value="UniProtKB-KW"/>
</dbReference>
<dbReference type="Gene3D" id="1.25.10.10">
    <property type="entry name" value="Leucine-rich Repeat Variant"/>
    <property type="match status" value="1"/>
</dbReference>
<feature type="signal peptide" evidence="10">
    <location>
        <begin position="1"/>
        <end position="19"/>
    </location>
</feature>
<evidence type="ECO:0000256" key="1">
    <source>
        <dbReference type="ARBA" id="ARBA00012493"/>
    </source>
</evidence>
<dbReference type="OrthoDB" id="9788687at2"/>
<dbReference type="InterPro" id="IPR051083">
    <property type="entry name" value="GrpII_Intron_Splice-Mob/Def"/>
</dbReference>
<feature type="chain" id="PRO_5016267115" description="RNA-directed DNA polymerase" evidence="10">
    <location>
        <begin position="20"/>
        <end position="516"/>
    </location>
</feature>
<evidence type="ECO:0000256" key="10">
    <source>
        <dbReference type="SAM" id="SignalP"/>
    </source>
</evidence>
<evidence type="ECO:0000256" key="9">
    <source>
        <dbReference type="ARBA" id="ARBA00048173"/>
    </source>
</evidence>
<evidence type="ECO:0000256" key="2">
    <source>
        <dbReference type="ARBA" id="ARBA00022679"/>
    </source>
</evidence>
<dbReference type="Proteomes" id="UP000245802">
    <property type="component" value="Chromosome"/>
</dbReference>
<evidence type="ECO:0000313" key="12">
    <source>
        <dbReference type="EMBL" id="AWM37690.1"/>
    </source>
</evidence>
<dbReference type="InterPro" id="IPR000123">
    <property type="entry name" value="Reverse_transcriptase_msDNA"/>
</dbReference>
<evidence type="ECO:0000256" key="6">
    <source>
        <dbReference type="ARBA" id="ARBA00022918"/>
    </source>
</evidence>
<dbReference type="PANTHER" id="PTHR34047">
    <property type="entry name" value="NUCLEAR INTRON MATURASE 1, MITOCHONDRIAL-RELATED"/>
    <property type="match status" value="1"/>
</dbReference>
<dbReference type="Pfam" id="PF00078">
    <property type="entry name" value="RVT_1"/>
    <property type="match status" value="1"/>
</dbReference>
<evidence type="ECO:0000256" key="4">
    <source>
        <dbReference type="ARBA" id="ARBA00022723"/>
    </source>
</evidence>
<dbReference type="InterPro" id="IPR043502">
    <property type="entry name" value="DNA/RNA_pol_sf"/>
</dbReference>
<keyword evidence="3" id="KW-0548">Nucleotidyltransferase</keyword>
<dbReference type="AlphaFoldDB" id="A0A2Z3H9D7"/>
<keyword evidence="4" id="KW-0479">Metal-binding</keyword>
<dbReference type="KEGG" id="gog:C1280_12290"/>
<keyword evidence="5" id="KW-0460">Magnesium</keyword>
<dbReference type="InterPro" id="IPR011989">
    <property type="entry name" value="ARM-like"/>
</dbReference>
<accession>A0A2Z3H9D7</accession>
<evidence type="ECO:0000256" key="3">
    <source>
        <dbReference type="ARBA" id="ARBA00022695"/>
    </source>
</evidence>
<dbReference type="SUPFAM" id="SSF56672">
    <property type="entry name" value="DNA/RNA polymerases"/>
    <property type="match status" value="1"/>
</dbReference>
<sequence length="516" mass="57257">MSASQSAPAWLLLPLPANADADAILIATIEQYATSLPQEFKKLHDALDEVRALASYEPAVNRSNTLVWEKLETLLTAPEGTARIALIRYAREHMPERACARVLRRLAKDADMNVRRTVAKAIRKAKIQEVAIPAKKDGDWDPSGWLLPDEVSKVTRHKTGKRAQERSGVPALTKLAELRKLLGIKSTNQLGFFLLASDHKGGPYTTHKIPKRDGSDRQICAPKKQLKWVQKQILKHILSKVPPHPAAHGFVSGRSTVSNATPHVGAELVVKFDLKDFFPTVHYFRVMGLFASLGYPVGNCMFGTDDGANQIAPVLARLCCYTPDPKQWGSAALPQGAPTSPAISNLVCRRLDARLQGLAETNHGTYTRYADDLTFSFPKAEGMNLGRFRWWVDQVCQQEGFVVNQEKFRVIRDSQRQVVTGIVVNDAVRAPRELRREIRAILHNCETKDLESQAKRHPRFRGNVPAFSQYLRGIAAYLNMVQPEHGAALLRRVNELLGGPIEGDTPSQDQGKAGDA</sequence>
<organism evidence="12 13">
    <name type="scientific">Gemmata obscuriglobus</name>
    <dbReference type="NCBI Taxonomy" id="114"/>
    <lineage>
        <taxon>Bacteria</taxon>
        <taxon>Pseudomonadati</taxon>
        <taxon>Planctomycetota</taxon>
        <taxon>Planctomycetia</taxon>
        <taxon>Gemmatales</taxon>
        <taxon>Gemmataceae</taxon>
        <taxon>Gemmata</taxon>
    </lineage>
</organism>
<dbReference type="EC" id="2.7.7.49" evidence="1"/>
<keyword evidence="7" id="KW-0051">Antiviral defense</keyword>
<dbReference type="GO" id="GO:0051607">
    <property type="term" value="P:defense response to virus"/>
    <property type="evidence" value="ECO:0007669"/>
    <property type="project" value="UniProtKB-KW"/>
</dbReference>
<dbReference type="SUPFAM" id="SSF48371">
    <property type="entry name" value="ARM repeat"/>
    <property type="match status" value="1"/>
</dbReference>
<reference evidence="12 13" key="1">
    <citation type="submission" date="2018-01" db="EMBL/GenBank/DDBJ databases">
        <title>G. obscuriglobus.</title>
        <authorList>
            <person name="Franke J."/>
            <person name="Blomberg W."/>
            <person name="Selmecki A."/>
        </authorList>
    </citation>
    <scope>NUCLEOTIDE SEQUENCE [LARGE SCALE GENOMIC DNA]</scope>
    <source>
        <strain evidence="12 13">DSM 5831</strain>
    </source>
</reference>
<dbReference type="PROSITE" id="PS50878">
    <property type="entry name" value="RT_POL"/>
    <property type="match status" value="1"/>
</dbReference>
<feature type="domain" description="Reverse transcriptase" evidence="11">
    <location>
        <begin position="190"/>
        <end position="424"/>
    </location>
</feature>
<comment type="catalytic activity">
    <reaction evidence="9">
        <text>DNA(n) + a 2'-deoxyribonucleoside 5'-triphosphate = DNA(n+1) + diphosphate</text>
        <dbReference type="Rhea" id="RHEA:22508"/>
        <dbReference type="Rhea" id="RHEA-COMP:17339"/>
        <dbReference type="Rhea" id="RHEA-COMP:17340"/>
        <dbReference type="ChEBI" id="CHEBI:33019"/>
        <dbReference type="ChEBI" id="CHEBI:61560"/>
        <dbReference type="ChEBI" id="CHEBI:173112"/>
        <dbReference type="EC" id="2.7.7.49"/>
    </reaction>
</comment>